<dbReference type="Proteomes" id="UP000291078">
    <property type="component" value="Unassembled WGS sequence"/>
</dbReference>
<evidence type="ECO:0000259" key="2">
    <source>
        <dbReference type="PROSITE" id="PS51208"/>
    </source>
</evidence>
<dbReference type="InterPro" id="IPR005546">
    <property type="entry name" value="Autotransporte_beta"/>
</dbReference>
<dbReference type="GO" id="GO:0019867">
    <property type="term" value="C:outer membrane"/>
    <property type="evidence" value="ECO:0007669"/>
    <property type="project" value="InterPro"/>
</dbReference>
<dbReference type="PROSITE" id="PS51208">
    <property type="entry name" value="AUTOTRANSPORTER"/>
    <property type="match status" value="1"/>
</dbReference>
<reference evidence="3 4" key="1">
    <citation type="journal article" date="2015" name="Stand. Genomic Sci.">
        <title>Genomic Encyclopedia of Bacterial and Archaeal Type Strains, Phase III: the genomes of soil and plant-associated and newly described type strains.</title>
        <authorList>
            <person name="Whitman W.B."/>
            <person name="Woyke T."/>
            <person name="Klenk H.P."/>
            <person name="Zhou Y."/>
            <person name="Lilburn T.G."/>
            <person name="Beck B.J."/>
            <person name="De Vos P."/>
            <person name="Vandamme P."/>
            <person name="Eisen J.A."/>
            <person name="Garrity G."/>
            <person name="Hugenholtz P."/>
            <person name="Kyrpides N.C."/>
        </authorList>
    </citation>
    <scope>NUCLEOTIDE SEQUENCE [LARGE SCALE GENOMIC DNA]</scope>
    <source>
        <strain evidence="3 4">ASC-9842</strain>
    </source>
</reference>
<sequence length="1258" mass="126528">MPMSVSTRFPRPRRYLGVALLGLALPSAPRAQTAYCGAIPGGSYGSVVCEPAIGVAAEVQTAEGGSFNSTSGPTLRAYGRQASATISVVGSTFANSSATTANAVGVQVNGGVGDATARFTGGNSTITASGSGTFDAVSVVNNTAGASLIDVAAGARVDIVNAVGGDERDGFDIKATGGGNATVSHAGTGTIVTAGGHGVWIRGNGGSALSAQVGSGVSMVIDNRLASPNDTAEAPGPEAGAANHAGIRVLQQGGGTVNIVNGAAIQGIGENAFGILGNATTGAITIANTGNISTDGTAGSAIRAGATGGDIGVANSGSLLTTGANGHGIYVSSSGGSGNVTVENSGRMLLGSPGAVDGSRGIYVIAVGAGNATITGTGDITLLGNAATTRGFGITASAVNGNVAIDYSGAFSTAGNGAAALRAHSTAGNASVNYTGSRIETFHSNANGIYVTSDSTTASASITAGGTIITHADAGTGDGSGVGSFGLQATTRGGPVSVRFTGPAIDVNGSGAAIVAGSATGSGNTGAGTVTIGNAGALTARGNAQRGIWSFSRTGAQTVTNTGVIQTLGDVGSQGIYAQGTGVADIAVVNSGAITTRGSDASGIEATSSGGTVDVTNTQPVQGGWNTSAGVATGGAVQRVRNASALGALSDVAVLADTGTAGSLQLVNTGQMTGVVTAATSTASIDNAGTWNLRRFVDAAGTGTRDTWRVAISNLGTSGANVLTNTGTLSLAAQPGGNGTMRTPADAIVYFDTAGAYLPLGRATNMPTPGGAAQGKLLGVGTFRHTGTIDLTGGATAVGNVLVITGGQVAGVAGGGQFVSNGGALKLNAVLDEGGAVSRSDMLVVDATSTGAGGPTRVAVTNQGGAGALTVGSGIPLVEILDTAPAASAPDAFALNGRAVAGAYEYRLFRGDQDGANTDVWYLRSERGPDPAPPGPPRPLYRPEVAAYLANQRLAGQMFVHSLHDRLGEPQWIEQQGFDPAQDKPRAGWLRAVGNWQGSRSKDGVFKTSTDAFLLHGGVELARWDDSPDTDRGHAGLMLSYGTASTDATAAGNDFRAKGKVEGWSVGAYGTWYQNDERKLGAYVDTWFQYGWFTNRVQGDLLPTVRYNAQGLALSGEVGYALPVRDGWVVEPQAQLIYARYDEDDITEPNGTRVSGADSSGLITRLGVRTHRTWERDDGRRVQPYLTLNWWYSDTDSNVTFNQLPMGTMYPHNRFEVKLGANVDLGRRLTGWANVSGSWGQQDYYQYAVRVGVKYAWK</sequence>
<dbReference type="SMART" id="SM00869">
    <property type="entry name" value="Autotransporter"/>
    <property type="match status" value="1"/>
</dbReference>
<feature type="domain" description="Autotransporter" evidence="2">
    <location>
        <begin position="981"/>
        <end position="1257"/>
    </location>
</feature>
<dbReference type="InterPro" id="IPR011050">
    <property type="entry name" value="Pectin_lyase_fold/virulence"/>
</dbReference>
<dbReference type="Pfam" id="PF03797">
    <property type="entry name" value="Autotransporter"/>
    <property type="match status" value="1"/>
</dbReference>
<dbReference type="EMBL" id="SGXM01000002">
    <property type="protein sequence ID" value="RZT39531.1"/>
    <property type="molecule type" value="Genomic_DNA"/>
</dbReference>
<dbReference type="PANTHER" id="PTHR12338:SF5">
    <property type="entry name" value="ANTIGEN 43-RELATED"/>
    <property type="match status" value="1"/>
</dbReference>
<dbReference type="InterPro" id="IPR006315">
    <property type="entry name" value="OM_autotransptr_brl_dom"/>
</dbReference>
<evidence type="ECO:0000313" key="4">
    <source>
        <dbReference type="Proteomes" id="UP000291078"/>
    </source>
</evidence>
<dbReference type="PANTHER" id="PTHR12338">
    <property type="entry name" value="AUTOTRANSPORTER"/>
    <property type="match status" value="1"/>
</dbReference>
<proteinExistence type="predicted"/>
<feature type="signal peptide" evidence="1">
    <location>
        <begin position="1"/>
        <end position="31"/>
    </location>
</feature>
<keyword evidence="1" id="KW-0732">Signal</keyword>
<dbReference type="NCBIfam" id="TIGR01414">
    <property type="entry name" value="autotrans_barl"/>
    <property type="match status" value="1"/>
</dbReference>
<evidence type="ECO:0000313" key="3">
    <source>
        <dbReference type="EMBL" id="RZT39531.1"/>
    </source>
</evidence>
<dbReference type="OrthoDB" id="8613300at2"/>
<dbReference type="SUPFAM" id="SSF51126">
    <property type="entry name" value="Pectin lyase-like"/>
    <property type="match status" value="1"/>
</dbReference>
<dbReference type="AlphaFoldDB" id="A0A4Q7S064"/>
<dbReference type="Gene3D" id="2.40.128.130">
    <property type="entry name" value="Autotransporter beta-domain"/>
    <property type="match status" value="1"/>
</dbReference>
<dbReference type="InterPro" id="IPR036709">
    <property type="entry name" value="Autotransporte_beta_dom_sf"/>
</dbReference>
<accession>A0A4Q7S064</accession>
<protein>
    <submittedName>
        <fullName evidence="3">Autotransporter family porin</fullName>
    </submittedName>
</protein>
<dbReference type="Pfam" id="PF18883">
    <property type="entry name" value="AC_1"/>
    <property type="match status" value="1"/>
</dbReference>
<gene>
    <name evidence="3" type="ORF">EV147_2726</name>
</gene>
<dbReference type="InterPro" id="IPR012332">
    <property type="entry name" value="Autotransporter_pectin_lyase_C"/>
</dbReference>
<dbReference type="InterPro" id="IPR043990">
    <property type="entry name" value="AC_1"/>
</dbReference>
<dbReference type="SUPFAM" id="SSF103515">
    <property type="entry name" value="Autotransporter"/>
    <property type="match status" value="1"/>
</dbReference>
<keyword evidence="4" id="KW-1185">Reference proteome</keyword>
<organism evidence="3 4">
    <name type="scientific">Cupriavidus agavae</name>
    <dbReference type="NCBI Taxonomy" id="1001822"/>
    <lineage>
        <taxon>Bacteria</taxon>
        <taxon>Pseudomonadati</taxon>
        <taxon>Pseudomonadota</taxon>
        <taxon>Betaproteobacteria</taxon>
        <taxon>Burkholderiales</taxon>
        <taxon>Burkholderiaceae</taxon>
        <taxon>Cupriavidus</taxon>
    </lineage>
</organism>
<comment type="caution">
    <text evidence="3">The sequence shown here is derived from an EMBL/GenBank/DDBJ whole genome shotgun (WGS) entry which is preliminary data.</text>
</comment>
<feature type="chain" id="PRO_5020829926" evidence="1">
    <location>
        <begin position="32"/>
        <end position="1258"/>
    </location>
</feature>
<dbReference type="CDD" id="cd01344">
    <property type="entry name" value="PL2_Passenger_AT"/>
    <property type="match status" value="1"/>
</dbReference>
<name>A0A4Q7S064_9BURK</name>
<dbReference type="InterPro" id="IPR050909">
    <property type="entry name" value="Bact_Autotransporter_VF"/>
</dbReference>
<dbReference type="Gene3D" id="2.160.20.20">
    <property type="match status" value="1"/>
</dbReference>
<evidence type="ECO:0000256" key="1">
    <source>
        <dbReference type="SAM" id="SignalP"/>
    </source>
</evidence>